<keyword evidence="7 9" id="KW-0811">Translocation</keyword>
<dbReference type="InterPro" id="IPR018448">
    <property type="entry name" value="TatB"/>
</dbReference>
<dbReference type="Gene3D" id="1.20.5.3310">
    <property type="match status" value="1"/>
</dbReference>
<gene>
    <name evidence="9" type="primary">tatB</name>
    <name evidence="12" type="ORF">B7Z01_06280</name>
</gene>
<keyword evidence="5 9" id="KW-0653">Protein transport</keyword>
<reference evidence="12 13" key="1">
    <citation type="submission" date="2017-03" db="EMBL/GenBank/DDBJ databases">
        <title>Lifting the veil on microbial sulfur biogeochemistry in mining wastewaters.</title>
        <authorList>
            <person name="Kantor R.S."/>
            <person name="Colenbrander Nelson T."/>
            <person name="Marshall S."/>
            <person name="Bennett D."/>
            <person name="Apte S."/>
            <person name="Camacho D."/>
            <person name="Thomas B.C."/>
            <person name="Warren L.A."/>
            <person name="Banfield J.F."/>
        </authorList>
    </citation>
    <scope>NUCLEOTIDE SEQUENCE [LARGE SCALE GENOMIC DNA]</scope>
    <source>
        <strain evidence="12">32-69-9</strain>
    </source>
</reference>
<evidence type="ECO:0000256" key="1">
    <source>
        <dbReference type="ARBA" id="ARBA00004167"/>
    </source>
</evidence>
<keyword evidence="2 9" id="KW-0813">Transport</keyword>
<comment type="subcellular location">
    <subcellularLocation>
        <location evidence="9">Cell membrane</location>
        <topology evidence="9">Single-pass membrane protein</topology>
    </subcellularLocation>
    <subcellularLocation>
        <location evidence="1">Membrane</location>
        <topology evidence="1">Single-pass membrane protein</topology>
    </subcellularLocation>
</comment>
<evidence type="ECO:0000256" key="10">
    <source>
        <dbReference type="SAM" id="MobiDB-lite"/>
    </source>
</evidence>
<evidence type="ECO:0000256" key="6">
    <source>
        <dbReference type="ARBA" id="ARBA00022989"/>
    </source>
</evidence>
<feature type="compositionally biased region" description="Low complexity" evidence="10">
    <location>
        <begin position="133"/>
        <end position="148"/>
    </location>
</feature>
<evidence type="ECO:0000256" key="8">
    <source>
        <dbReference type="ARBA" id="ARBA00023136"/>
    </source>
</evidence>
<dbReference type="NCBIfam" id="TIGR01410">
    <property type="entry name" value="tatB"/>
    <property type="match status" value="1"/>
</dbReference>
<dbReference type="PANTHER" id="PTHR33162:SF1">
    <property type="entry name" value="SEC-INDEPENDENT PROTEIN TRANSLOCASE PROTEIN TATA, CHLOROPLASTIC"/>
    <property type="match status" value="1"/>
</dbReference>
<evidence type="ECO:0000256" key="7">
    <source>
        <dbReference type="ARBA" id="ARBA00023010"/>
    </source>
</evidence>
<comment type="similarity">
    <text evidence="9">Belongs to the TatB family.</text>
</comment>
<dbReference type="Proteomes" id="UP000215595">
    <property type="component" value="Unassembled WGS sequence"/>
</dbReference>
<name>A0A258FR65_9CAUL</name>
<dbReference type="InterPro" id="IPR003369">
    <property type="entry name" value="TatA/B/E"/>
</dbReference>
<dbReference type="GO" id="GO:0033281">
    <property type="term" value="C:TAT protein transport complex"/>
    <property type="evidence" value="ECO:0007669"/>
    <property type="project" value="UniProtKB-UniRule"/>
</dbReference>
<dbReference type="HAMAP" id="MF_00237">
    <property type="entry name" value="TatB"/>
    <property type="match status" value="1"/>
</dbReference>
<comment type="subunit">
    <text evidence="9">The Tat system comprises two distinct complexes: a TatABC complex, containing multiple copies of TatA, TatB and TatC subunits, and a separate TatA complex, containing only TatA subunits. Substrates initially bind to the TatABC complex, which probably triggers association of the separate TatA complex to form the active translocon.</text>
</comment>
<dbReference type="PANTHER" id="PTHR33162">
    <property type="entry name" value="SEC-INDEPENDENT PROTEIN TRANSLOCASE PROTEIN TATA, CHLOROPLASTIC"/>
    <property type="match status" value="1"/>
</dbReference>
<evidence type="ECO:0000256" key="4">
    <source>
        <dbReference type="ARBA" id="ARBA00022692"/>
    </source>
</evidence>
<protein>
    <recommendedName>
        <fullName evidence="9">Sec-independent protein translocase protein TatB</fullName>
    </recommendedName>
</protein>
<evidence type="ECO:0000256" key="3">
    <source>
        <dbReference type="ARBA" id="ARBA00022475"/>
    </source>
</evidence>
<feature type="transmembrane region" description="Helical" evidence="11">
    <location>
        <begin position="6"/>
        <end position="25"/>
    </location>
</feature>
<dbReference type="Pfam" id="PF02416">
    <property type="entry name" value="TatA_B_E"/>
    <property type="match status" value="1"/>
</dbReference>
<evidence type="ECO:0000256" key="9">
    <source>
        <dbReference type="HAMAP-Rule" id="MF_00237"/>
    </source>
</evidence>
<feature type="region of interest" description="Disordered" evidence="10">
    <location>
        <begin position="102"/>
        <end position="197"/>
    </location>
</feature>
<keyword evidence="3 9" id="KW-1003">Cell membrane</keyword>
<dbReference type="GO" id="GO:0008320">
    <property type="term" value="F:protein transmembrane transporter activity"/>
    <property type="evidence" value="ECO:0007669"/>
    <property type="project" value="UniProtKB-UniRule"/>
</dbReference>
<dbReference type="EMBL" id="NCEB01000009">
    <property type="protein sequence ID" value="OYX34444.1"/>
    <property type="molecule type" value="Genomic_DNA"/>
</dbReference>
<evidence type="ECO:0000256" key="5">
    <source>
        <dbReference type="ARBA" id="ARBA00022927"/>
    </source>
</evidence>
<dbReference type="PRINTS" id="PR01506">
    <property type="entry name" value="TATBPROTEIN"/>
</dbReference>
<comment type="function">
    <text evidence="9">Part of the twin-arginine translocation (Tat) system that transports large folded proteins containing a characteristic twin-arginine motif in their signal peptide across membranes. Together with TatC, TatB is part of a receptor directly interacting with Tat signal peptides. TatB may form an oligomeric binding site that transiently accommodates folded Tat precursor proteins before their translocation.</text>
</comment>
<dbReference type="GO" id="GO:0043953">
    <property type="term" value="P:protein transport by the Tat complex"/>
    <property type="evidence" value="ECO:0007669"/>
    <property type="project" value="UniProtKB-UniRule"/>
</dbReference>
<keyword evidence="4 9" id="KW-0812">Transmembrane</keyword>
<feature type="compositionally biased region" description="Low complexity" evidence="10">
    <location>
        <begin position="175"/>
        <end position="184"/>
    </location>
</feature>
<evidence type="ECO:0000313" key="13">
    <source>
        <dbReference type="Proteomes" id="UP000215595"/>
    </source>
</evidence>
<evidence type="ECO:0000256" key="2">
    <source>
        <dbReference type="ARBA" id="ARBA00022448"/>
    </source>
</evidence>
<accession>A0A258FR65</accession>
<evidence type="ECO:0000256" key="11">
    <source>
        <dbReference type="SAM" id="Phobius"/>
    </source>
</evidence>
<sequence length="197" mass="20583">MGGLGPGIGGLEYLVIAAVALIVVGPERLPVMLRQLGKWVAKMRGMASEFRASFDEMARQSELDELRKEVEALRTGQGAVGQGMVRLGAEADAAFKDIKSELDKPALPGPPPPIALNQPEFPEPVMTPLPSTEAEVASAAVADASPPKRAAKPRAGKIATSASPPVPGKARKPASAKTSPATPARKPRNPRTPKTET</sequence>
<proteinExistence type="inferred from homology"/>
<keyword evidence="8 9" id="KW-0472">Membrane</keyword>
<comment type="caution">
    <text evidence="12">The sequence shown here is derived from an EMBL/GenBank/DDBJ whole genome shotgun (WGS) entry which is preliminary data.</text>
</comment>
<keyword evidence="6 9" id="KW-1133">Transmembrane helix</keyword>
<dbReference type="AlphaFoldDB" id="A0A258FR65"/>
<organism evidence="12 13">
    <name type="scientific">Brevundimonas subvibrioides</name>
    <dbReference type="NCBI Taxonomy" id="74313"/>
    <lineage>
        <taxon>Bacteria</taxon>
        <taxon>Pseudomonadati</taxon>
        <taxon>Pseudomonadota</taxon>
        <taxon>Alphaproteobacteria</taxon>
        <taxon>Caulobacterales</taxon>
        <taxon>Caulobacteraceae</taxon>
        <taxon>Brevundimonas</taxon>
    </lineage>
</organism>
<evidence type="ECO:0000313" key="12">
    <source>
        <dbReference type="EMBL" id="OYX34444.1"/>
    </source>
</evidence>